<keyword evidence="7" id="KW-1185">Reference proteome</keyword>
<evidence type="ECO:0000313" key="6">
    <source>
        <dbReference type="EMBL" id="KAK9762087.1"/>
    </source>
</evidence>
<evidence type="ECO:0000256" key="2">
    <source>
        <dbReference type="ARBA" id="ARBA00023306"/>
    </source>
</evidence>
<organism evidence="6 7">
    <name type="scientific">Basidiobolus ranarum</name>
    <dbReference type="NCBI Taxonomy" id="34480"/>
    <lineage>
        <taxon>Eukaryota</taxon>
        <taxon>Fungi</taxon>
        <taxon>Fungi incertae sedis</taxon>
        <taxon>Zoopagomycota</taxon>
        <taxon>Entomophthoromycotina</taxon>
        <taxon>Basidiobolomycetes</taxon>
        <taxon>Basidiobolales</taxon>
        <taxon>Basidiobolaceae</taxon>
        <taxon>Basidiobolus</taxon>
    </lineage>
</organism>
<gene>
    <name evidence="6" type="primary">CDT1</name>
    <name evidence="6" type="ORF">K7432_012506</name>
</gene>
<dbReference type="Gene3D" id="1.10.10.1420">
    <property type="entry name" value="DNA replication factor Cdt1, C-terminal WH domain"/>
    <property type="match status" value="1"/>
</dbReference>
<dbReference type="PANTHER" id="PTHR28637">
    <property type="entry name" value="DNA REPLICATION FACTOR CDT1"/>
    <property type="match status" value="1"/>
</dbReference>
<proteinExistence type="inferred from homology"/>
<evidence type="ECO:0000259" key="4">
    <source>
        <dbReference type="Pfam" id="PF08839"/>
    </source>
</evidence>
<dbReference type="EMBL" id="JASJQH010001097">
    <property type="protein sequence ID" value="KAK9762087.1"/>
    <property type="molecule type" value="Genomic_DNA"/>
</dbReference>
<dbReference type="CDD" id="cd08767">
    <property type="entry name" value="Cdt1_c"/>
    <property type="match status" value="1"/>
</dbReference>
<sequence>VDDAEEKLYDNQTNIYETVKLAGSNLELRLKEFRRRLINIVKAEHEKFLASLSIGVDVNNRALLKWHPQFDLNTVPDIPKSDLPTLDRPVISIAKSLRLEKSKSSTEDEEKNTVPSDASGTTPHSSALAKASSLLDRIRAKEKKRNEDIMFGLSPEILSRKTMLSRIPAIADSINFIFTSSKKTVLRQGEVVRKIIESYKTPLSEAEVMDHLKLVSELAPKWLKLMPIGNSVMVKLDRLSSVKDVKEIFKTELQKVTS</sequence>
<accession>A0ABR2WKQ7</accession>
<dbReference type="Proteomes" id="UP001479436">
    <property type="component" value="Unassembled WGS sequence"/>
</dbReference>
<protein>
    <submittedName>
        <fullName evidence="6">Replication licensing factor Cdt1</fullName>
    </submittedName>
</protein>
<name>A0ABR2WKQ7_9FUNG</name>
<dbReference type="InterPro" id="IPR014939">
    <property type="entry name" value="CDT1_Gemini-bd-like"/>
</dbReference>
<comment type="similarity">
    <text evidence="1">Belongs to the Cdt1 family.</text>
</comment>
<feature type="domain" description="CDT1 Geminin-binding" evidence="4">
    <location>
        <begin position="14"/>
        <end position="84"/>
    </location>
</feature>
<evidence type="ECO:0000259" key="5">
    <source>
        <dbReference type="Pfam" id="PF16679"/>
    </source>
</evidence>
<dbReference type="InterPro" id="IPR038090">
    <property type="entry name" value="Cdt1_C_WH_dom_sf"/>
</dbReference>
<feature type="domain" description="DNA replication factor Cdt1 C-terminal" evidence="5">
    <location>
        <begin position="133"/>
        <end position="228"/>
    </location>
</feature>
<dbReference type="SUPFAM" id="SSF46785">
    <property type="entry name" value="Winged helix' DNA-binding domain"/>
    <property type="match status" value="1"/>
</dbReference>
<feature type="region of interest" description="Disordered" evidence="3">
    <location>
        <begin position="101"/>
        <end position="128"/>
    </location>
</feature>
<evidence type="ECO:0000313" key="7">
    <source>
        <dbReference type="Proteomes" id="UP001479436"/>
    </source>
</evidence>
<evidence type="ECO:0000256" key="1">
    <source>
        <dbReference type="ARBA" id="ARBA00008356"/>
    </source>
</evidence>
<dbReference type="PANTHER" id="PTHR28637:SF1">
    <property type="entry name" value="DNA REPLICATION FACTOR CDT1"/>
    <property type="match status" value="1"/>
</dbReference>
<reference evidence="6 7" key="1">
    <citation type="submission" date="2023-04" db="EMBL/GenBank/DDBJ databases">
        <title>Genome of Basidiobolus ranarum AG-B5.</title>
        <authorList>
            <person name="Stajich J.E."/>
            <person name="Carter-House D."/>
            <person name="Gryganskyi A."/>
        </authorList>
    </citation>
    <scope>NUCLEOTIDE SEQUENCE [LARGE SCALE GENOMIC DNA]</scope>
    <source>
        <strain evidence="6 7">AG-B5</strain>
    </source>
</reference>
<dbReference type="Pfam" id="PF08839">
    <property type="entry name" value="CDT1"/>
    <property type="match status" value="1"/>
</dbReference>
<dbReference type="InterPro" id="IPR032054">
    <property type="entry name" value="Cdt1_C"/>
</dbReference>
<dbReference type="Pfam" id="PF16679">
    <property type="entry name" value="CDT1_C"/>
    <property type="match status" value="1"/>
</dbReference>
<dbReference type="InterPro" id="IPR036390">
    <property type="entry name" value="WH_DNA-bd_sf"/>
</dbReference>
<keyword evidence="2" id="KW-0131">Cell cycle</keyword>
<feature type="compositionally biased region" description="Polar residues" evidence="3">
    <location>
        <begin position="113"/>
        <end position="124"/>
    </location>
</feature>
<comment type="caution">
    <text evidence="6">The sequence shown here is derived from an EMBL/GenBank/DDBJ whole genome shotgun (WGS) entry which is preliminary data.</text>
</comment>
<dbReference type="InterPro" id="IPR045173">
    <property type="entry name" value="Cdt1"/>
</dbReference>
<evidence type="ECO:0000256" key="3">
    <source>
        <dbReference type="SAM" id="MobiDB-lite"/>
    </source>
</evidence>
<feature type="non-terminal residue" evidence="6">
    <location>
        <position position="1"/>
    </location>
</feature>